<evidence type="ECO:0000256" key="8">
    <source>
        <dbReference type="SAM" id="MobiDB-lite"/>
    </source>
</evidence>
<dbReference type="InterPro" id="IPR050366">
    <property type="entry name" value="BP-dependent_transpt_permease"/>
</dbReference>
<organism evidence="10 11">
    <name type="scientific">Leifsonia kafniensis</name>
    <dbReference type="NCBI Taxonomy" id="475957"/>
    <lineage>
        <taxon>Bacteria</taxon>
        <taxon>Bacillati</taxon>
        <taxon>Actinomycetota</taxon>
        <taxon>Actinomycetes</taxon>
        <taxon>Micrococcales</taxon>
        <taxon>Microbacteriaceae</taxon>
        <taxon>Leifsonia</taxon>
    </lineage>
</organism>
<keyword evidence="5 7" id="KW-1133">Transmembrane helix</keyword>
<feature type="transmembrane region" description="Helical" evidence="7">
    <location>
        <begin position="55"/>
        <end position="76"/>
    </location>
</feature>
<proteinExistence type="inferred from homology"/>
<protein>
    <submittedName>
        <fullName evidence="10">ABC transporter permease</fullName>
    </submittedName>
</protein>
<feature type="compositionally biased region" description="Polar residues" evidence="8">
    <location>
        <begin position="1"/>
        <end position="10"/>
    </location>
</feature>
<name>A0ABP7KQS9_9MICO</name>
<dbReference type="Gene3D" id="1.10.3720.10">
    <property type="entry name" value="MetI-like"/>
    <property type="match status" value="1"/>
</dbReference>
<reference evidence="11" key="1">
    <citation type="journal article" date="2019" name="Int. J. Syst. Evol. Microbiol.">
        <title>The Global Catalogue of Microorganisms (GCM) 10K type strain sequencing project: providing services to taxonomists for standard genome sequencing and annotation.</title>
        <authorList>
            <consortium name="The Broad Institute Genomics Platform"/>
            <consortium name="The Broad Institute Genome Sequencing Center for Infectious Disease"/>
            <person name="Wu L."/>
            <person name="Ma J."/>
        </authorList>
    </citation>
    <scope>NUCLEOTIDE SEQUENCE [LARGE SCALE GENOMIC DNA]</scope>
    <source>
        <strain evidence="11">JCM 17021</strain>
    </source>
</reference>
<evidence type="ECO:0000256" key="3">
    <source>
        <dbReference type="ARBA" id="ARBA00022475"/>
    </source>
</evidence>
<comment type="caution">
    <text evidence="10">The sequence shown here is derived from an EMBL/GenBank/DDBJ whole genome shotgun (WGS) entry which is preliminary data.</text>
</comment>
<keyword evidence="11" id="KW-1185">Reference proteome</keyword>
<sequence>MTTIENSANRTDGAPDDSARLPRRSATAIQAAPPEPAAAVRRRVSVTRRFFQRPIATFFSAFLLFTTLACFVGPLFTAAPSAADFTTLQPPSGEHLMGTDQLGRDVLSRVLAGGQVSLIVGVSVALICLTLAVLIGGLAGYHGGFADALLMKVSEFFQVVPGLILALVAAAMLGSSMVIIVIILSLTMWPQVARIVRAEAIRISELGYIESARAAGFGSFRIFRSDVLPNAFPPVLVATTMTIGRAILLESGLAFLGLGDANTPSWGALLNAAQPFMQTAWWLTLFPGLAIFLVVLSTNVLGDHLNDTLNPTIGRVK</sequence>
<dbReference type="PROSITE" id="PS50928">
    <property type="entry name" value="ABC_TM1"/>
    <property type="match status" value="1"/>
</dbReference>
<keyword evidence="6 7" id="KW-0472">Membrane</keyword>
<evidence type="ECO:0000259" key="9">
    <source>
        <dbReference type="PROSITE" id="PS50928"/>
    </source>
</evidence>
<dbReference type="SUPFAM" id="SSF161098">
    <property type="entry name" value="MetI-like"/>
    <property type="match status" value="1"/>
</dbReference>
<dbReference type="InterPro" id="IPR000515">
    <property type="entry name" value="MetI-like"/>
</dbReference>
<evidence type="ECO:0000256" key="2">
    <source>
        <dbReference type="ARBA" id="ARBA00022448"/>
    </source>
</evidence>
<evidence type="ECO:0000256" key="6">
    <source>
        <dbReference type="ARBA" id="ARBA00023136"/>
    </source>
</evidence>
<feature type="region of interest" description="Disordered" evidence="8">
    <location>
        <begin position="1"/>
        <end position="32"/>
    </location>
</feature>
<dbReference type="InterPro" id="IPR035906">
    <property type="entry name" value="MetI-like_sf"/>
</dbReference>
<comment type="subcellular location">
    <subcellularLocation>
        <location evidence="1 7">Cell membrane</location>
        <topology evidence="1 7">Multi-pass membrane protein</topology>
    </subcellularLocation>
</comment>
<dbReference type="Pfam" id="PF00528">
    <property type="entry name" value="BPD_transp_1"/>
    <property type="match status" value="1"/>
</dbReference>
<keyword evidence="3" id="KW-1003">Cell membrane</keyword>
<dbReference type="EMBL" id="BAABCN010000010">
    <property type="protein sequence ID" value="GAA3885049.1"/>
    <property type="molecule type" value="Genomic_DNA"/>
</dbReference>
<dbReference type="CDD" id="cd06261">
    <property type="entry name" value="TM_PBP2"/>
    <property type="match status" value="1"/>
</dbReference>
<dbReference type="Proteomes" id="UP001501803">
    <property type="component" value="Unassembled WGS sequence"/>
</dbReference>
<dbReference type="PANTHER" id="PTHR43386:SF1">
    <property type="entry name" value="D,D-DIPEPTIDE TRANSPORT SYSTEM PERMEASE PROTEIN DDPC-RELATED"/>
    <property type="match status" value="1"/>
</dbReference>
<feature type="transmembrane region" description="Helical" evidence="7">
    <location>
        <begin position="280"/>
        <end position="301"/>
    </location>
</feature>
<gene>
    <name evidence="10" type="ORF">GCM10022381_28980</name>
</gene>
<evidence type="ECO:0000256" key="5">
    <source>
        <dbReference type="ARBA" id="ARBA00022989"/>
    </source>
</evidence>
<feature type="transmembrane region" description="Helical" evidence="7">
    <location>
        <begin position="116"/>
        <end position="141"/>
    </location>
</feature>
<evidence type="ECO:0000256" key="4">
    <source>
        <dbReference type="ARBA" id="ARBA00022692"/>
    </source>
</evidence>
<accession>A0ABP7KQS9</accession>
<dbReference type="RefSeq" id="WP_345067993.1">
    <property type="nucleotide sequence ID" value="NZ_BAABCN010000010.1"/>
</dbReference>
<evidence type="ECO:0000256" key="7">
    <source>
        <dbReference type="RuleBase" id="RU363032"/>
    </source>
</evidence>
<evidence type="ECO:0000313" key="10">
    <source>
        <dbReference type="EMBL" id="GAA3885049.1"/>
    </source>
</evidence>
<dbReference type="PANTHER" id="PTHR43386">
    <property type="entry name" value="OLIGOPEPTIDE TRANSPORT SYSTEM PERMEASE PROTEIN APPC"/>
    <property type="match status" value="1"/>
</dbReference>
<feature type="domain" description="ABC transmembrane type-1" evidence="9">
    <location>
        <begin position="118"/>
        <end position="302"/>
    </location>
</feature>
<keyword evidence="4 7" id="KW-0812">Transmembrane</keyword>
<keyword evidence="2 7" id="KW-0813">Transport</keyword>
<evidence type="ECO:0000313" key="11">
    <source>
        <dbReference type="Proteomes" id="UP001501803"/>
    </source>
</evidence>
<evidence type="ECO:0000256" key="1">
    <source>
        <dbReference type="ARBA" id="ARBA00004651"/>
    </source>
</evidence>
<feature type="transmembrane region" description="Helical" evidence="7">
    <location>
        <begin position="162"/>
        <end position="184"/>
    </location>
</feature>
<comment type="similarity">
    <text evidence="7">Belongs to the binding-protein-dependent transport system permease family.</text>
</comment>